<name>A0A5N8X7S5_9ACTN</name>
<proteinExistence type="predicted"/>
<comment type="caution">
    <text evidence="2">The sequence shown here is derived from an EMBL/GenBank/DDBJ whole genome shotgun (WGS) entry which is preliminary data.</text>
</comment>
<gene>
    <name evidence="2" type="ORF">FPZ41_43575</name>
</gene>
<evidence type="ECO:0000313" key="3">
    <source>
        <dbReference type="Proteomes" id="UP000373149"/>
    </source>
</evidence>
<evidence type="ECO:0000259" key="1">
    <source>
        <dbReference type="Pfam" id="PF04149"/>
    </source>
</evidence>
<accession>A0A5N8X7S5</accession>
<dbReference type="InterPro" id="IPR007278">
    <property type="entry name" value="DUF397"/>
</dbReference>
<organism evidence="2 3">
    <name type="scientific">Streptomyces acidicola</name>
    <dbReference type="NCBI Taxonomy" id="2596892"/>
    <lineage>
        <taxon>Bacteria</taxon>
        <taxon>Bacillati</taxon>
        <taxon>Actinomycetota</taxon>
        <taxon>Actinomycetes</taxon>
        <taxon>Kitasatosporales</taxon>
        <taxon>Streptomycetaceae</taxon>
        <taxon>Streptomyces</taxon>
    </lineage>
</organism>
<evidence type="ECO:0000313" key="2">
    <source>
        <dbReference type="EMBL" id="MPY55068.1"/>
    </source>
</evidence>
<keyword evidence="3" id="KW-1185">Reference proteome</keyword>
<sequence length="68" mass="7351">MTQWQKSTFSSGTDGSNCVELAHKDATLLLRESDDPTRILPVPATALAALLCDIQGTERRGPVIKLGR</sequence>
<dbReference type="EMBL" id="VMNX01000361">
    <property type="protein sequence ID" value="MPY55068.1"/>
    <property type="molecule type" value="Genomic_DNA"/>
</dbReference>
<dbReference type="Pfam" id="PF04149">
    <property type="entry name" value="DUF397"/>
    <property type="match status" value="1"/>
</dbReference>
<dbReference type="AlphaFoldDB" id="A0A5N8X7S5"/>
<dbReference type="RefSeq" id="WP_322621487.1">
    <property type="nucleotide sequence ID" value="NZ_VMNX01000361.1"/>
</dbReference>
<reference evidence="2 3" key="1">
    <citation type="submission" date="2019-09" db="EMBL/GenBank/DDBJ databases">
        <authorList>
            <person name="Duangmal K."/>
            <person name="Teo W.F.A."/>
            <person name="Lipun K."/>
        </authorList>
    </citation>
    <scope>NUCLEOTIDE SEQUENCE [LARGE SCALE GENOMIC DNA]</scope>
    <source>
        <strain evidence="2 3">K1PN6</strain>
    </source>
</reference>
<protein>
    <submittedName>
        <fullName evidence="2">DUF397 domain-containing protein</fullName>
    </submittedName>
</protein>
<dbReference type="Proteomes" id="UP000373149">
    <property type="component" value="Unassembled WGS sequence"/>
</dbReference>
<feature type="domain" description="DUF397" evidence="1">
    <location>
        <begin position="2"/>
        <end position="52"/>
    </location>
</feature>